<evidence type="ECO:0000313" key="3">
    <source>
        <dbReference type="Proteomes" id="UP001219525"/>
    </source>
</evidence>
<feature type="region of interest" description="Disordered" evidence="1">
    <location>
        <begin position="239"/>
        <end position="260"/>
    </location>
</feature>
<gene>
    <name evidence="2" type="ORF">GGX14DRAFT_600814</name>
</gene>
<keyword evidence="3" id="KW-1185">Reference proteome</keyword>
<evidence type="ECO:0000313" key="2">
    <source>
        <dbReference type="EMBL" id="KAJ7191324.1"/>
    </source>
</evidence>
<comment type="caution">
    <text evidence="2">The sequence shown here is derived from an EMBL/GenBank/DDBJ whole genome shotgun (WGS) entry which is preliminary data.</text>
</comment>
<accession>A0AAD6Y0R2</accession>
<evidence type="ECO:0000256" key="1">
    <source>
        <dbReference type="SAM" id="MobiDB-lite"/>
    </source>
</evidence>
<dbReference type="Proteomes" id="UP001219525">
    <property type="component" value="Unassembled WGS sequence"/>
</dbReference>
<organism evidence="2 3">
    <name type="scientific">Mycena pura</name>
    <dbReference type="NCBI Taxonomy" id="153505"/>
    <lineage>
        <taxon>Eukaryota</taxon>
        <taxon>Fungi</taxon>
        <taxon>Dikarya</taxon>
        <taxon>Basidiomycota</taxon>
        <taxon>Agaricomycotina</taxon>
        <taxon>Agaricomycetes</taxon>
        <taxon>Agaricomycetidae</taxon>
        <taxon>Agaricales</taxon>
        <taxon>Marasmiineae</taxon>
        <taxon>Mycenaceae</taxon>
        <taxon>Mycena</taxon>
    </lineage>
</organism>
<dbReference type="AlphaFoldDB" id="A0AAD6Y0R2"/>
<evidence type="ECO:0008006" key="4">
    <source>
        <dbReference type="Google" id="ProtNLM"/>
    </source>
</evidence>
<name>A0AAD6Y0R2_9AGAR</name>
<reference evidence="2" key="1">
    <citation type="submission" date="2023-03" db="EMBL/GenBank/DDBJ databases">
        <title>Massive genome expansion in bonnet fungi (Mycena s.s.) driven by repeated elements and novel gene families across ecological guilds.</title>
        <authorList>
            <consortium name="Lawrence Berkeley National Laboratory"/>
            <person name="Harder C.B."/>
            <person name="Miyauchi S."/>
            <person name="Viragh M."/>
            <person name="Kuo A."/>
            <person name="Thoen E."/>
            <person name="Andreopoulos B."/>
            <person name="Lu D."/>
            <person name="Skrede I."/>
            <person name="Drula E."/>
            <person name="Henrissat B."/>
            <person name="Morin E."/>
            <person name="Kohler A."/>
            <person name="Barry K."/>
            <person name="LaButti K."/>
            <person name="Morin E."/>
            <person name="Salamov A."/>
            <person name="Lipzen A."/>
            <person name="Mereny Z."/>
            <person name="Hegedus B."/>
            <person name="Baldrian P."/>
            <person name="Stursova M."/>
            <person name="Weitz H."/>
            <person name="Taylor A."/>
            <person name="Grigoriev I.V."/>
            <person name="Nagy L.G."/>
            <person name="Martin F."/>
            <person name="Kauserud H."/>
        </authorList>
    </citation>
    <scope>NUCLEOTIDE SEQUENCE</scope>
    <source>
        <strain evidence="2">9144</strain>
    </source>
</reference>
<proteinExistence type="predicted"/>
<dbReference type="EMBL" id="JARJCW010000134">
    <property type="protein sequence ID" value="KAJ7191324.1"/>
    <property type="molecule type" value="Genomic_DNA"/>
</dbReference>
<sequence>MQRNVGRIREAPITPDPISAGGTAEQFRYLALVKRLRPMSWSWVAGASPVWGSVFQQGLDQELSRIFAEWCVQKLSPNVPRFGQAASRRGSYILAGGGQRRPARAYRTQYRKLHSVSRVSPSHHIAAEFYGFHTAGKELGVNFRSFVEFEALRKETRDLAERCDQWECDILAASDEEYAVMLDNVMTGVAERLAAEGWDVQDIYEYWGSIRDTPHLYRIPRLTSRSPSAHYPRGLMREGGATRARAQGSHQQPDGHRALRGHPRAAHACGRVAARALPPAAHDHGLPSARAAYQRPFRHVPGSRGPAPAQRALAARRTHVHRRLVRQARLAALLPAADAGGDPAQALERATSVVLARGEGGWWVPPGTGQVPVIGWAEARAIVHWWHGPPEGDSERHIQFSALGSASSRALAVQLEMDPAHATGAQMDAADARFVCANCPSGMSGRQGCEALRWRECVFHDIERNAASAVSHHTPSWRRLSSLATEDVRRCEGEDDFSRLRMWACTLCSHYVHRLAQHTDVVEHVRTRHDIQQPVVGEHLVSFKLAERPRRRRAAIVEGELPALPLTRPSHRTYVTSLARSC</sequence>
<protein>
    <recommendedName>
        <fullName evidence="4">C2H2-type domain-containing protein</fullName>
    </recommendedName>
</protein>